<dbReference type="Pfam" id="PF21528">
    <property type="entry name" value="CC2D1A-B_DM14"/>
    <property type="match status" value="2"/>
</dbReference>
<proteinExistence type="inferred from homology"/>
<feature type="compositionally biased region" description="Low complexity" evidence="2">
    <location>
        <begin position="115"/>
        <end position="127"/>
    </location>
</feature>
<dbReference type="PROSITE" id="PS50004">
    <property type="entry name" value="C2"/>
    <property type="match status" value="1"/>
</dbReference>
<feature type="compositionally biased region" description="Low complexity" evidence="2">
    <location>
        <begin position="536"/>
        <end position="551"/>
    </location>
</feature>
<feature type="compositionally biased region" description="Polar residues" evidence="2">
    <location>
        <begin position="267"/>
        <end position="276"/>
    </location>
</feature>
<dbReference type="Pfam" id="PF00168">
    <property type="entry name" value="C2"/>
    <property type="match status" value="1"/>
</dbReference>
<feature type="compositionally biased region" description="Pro residues" evidence="2">
    <location>
        <begin position="129"/>
        <end position="149"/>
    </location>
</feature>
<dbReference type="OrthoDB" id="19996at2759"/>
<feature type="compositionally biased region" description="Basic and acidic residues" evidence="2">
    <location>
        <begin position="277"/>
        <end position="286"/>
    </location>
</feature>
<organism evidence="3">
    <name type="scientific">Cyprideis torosa</name>
    <dbReference type="NCBI Taxonomy" id="163714"/>
    <lineage>
        <taxon>Eukaryota</taxon>
        <taxon>Metazoa</taxon>
        <taxon>Ecdysozoa</taxon>
        <taxon>Arthropoda</taxon>
        <taxon>Crustacea</taxon>
        <taxon>Oligostraca</taxon>
        <taxon>Ostracoda</taxon>
        <taxon>Podocopa</taxon>
        <taxon>Podocopida</taxon>
        <taxon>Cytherocopina</taxon>
        <taxon>Cytheroidea</taxon>
        <taxon>Cytherideidae</taxon>
        <taxon>Cyprideis</taxon>
    </lineage>
</organism>
<feature type="region of interest" description="Disordered" evidence="2">
    <location>
        <begin position="196"/>
        <end position="329"/>
    </location>
</feature>
<feature type="region of interest" description="Disordered" evidence="2">
    <location>
        <begin position="434"/>
        <end position="454"/>
    </location>
</feature>
<name>A0A7R8ZFX6_9CRUS</name>
<feature type="region of interest" description="Disordered" evidence="2">
    <location>
        <begin position="1"/>
        <end position="154"/>
    </location>
</feature>
<feature type="compositionally biased region" description="Basic and acidic residues" evidence="2">
    <location>
        <begin position="84"/>
        <end position="101"/>
    </location>
</feature>
<feature type="compositionally biased region" description="Low complexity" evidence="2">
    <location>
        <begin position="287"/>
        <end position="297"/>
    </location>
</feature>
<sequence>MFGFGKNKKEVSRRPAVNPNREKNRGRSNQMMAQMGLFPGRDGSLDFGMGADSDGELDENALERELAILTGGGEARAKPQRPKLTVDPRELDRMVAESMRDEDAEDDETLDDDPSLLAELESLTTSSPVRPPAPIVKPSPGMPSGPPQPGSGTQMGILLEREQMYRLAEANAKEAGQVSKQRRAARGLKTIQDLMKKSQRGMAIDPEEIPPPISSSAAVPSNISAADFPSGDATVVLEPQTMPSAPKHPRLPAESASEYMDEPRAPSPSTRMTTSPEPDKPPEVPRRTAPVVPMRRAAPPPPSPQRSPVPQPSPRQVPSPATPLVPPQPVASPVEAVLVPLPAPKVAPEPSQPSPPPPVSVPCDSEVVDKLSSLEKEYGAAALSFKRTGNKERALDLLKIRTEIRNMLEQARQGRAVDVDSIPHVVDLLRMAESDSAEAQEEPTRQEDPQTEVPPQETFLVPIPTTVQEALQQRLDKFKEAAAAAASEGNASKARRLGRVCKQFEDALKAVKTGRTVDFSDLPTPPGYPPIPTPGAKPAVSSPAVPSAPQVGLPRPEPSPPSAPSPTAAPRPGPSPANRHPPPVTPKANVRRQPSTLQSRQRGELMRRRKGFHASALAAKKRGEIEEAKEFLRQAKKIDVLLEATESGLPVDMASVPLPPQEAADLDFVVVQPSDVPMAECSDEILKKLEIDLLEQIQLCIHHRDHFKAIGDVAGANRFETLGQAVNKDLGALRAAVLRGNTKPVFHYETRSFSLIKCHIDLGDNDLEVAVIKGLDYNVPNPSTIDTYVVVEFPIPAESPPTARTRTVKDTNNPEYDFTAKFEINRKARATQRHFKRHAVKLDVYSRGGFLKGDTLLGTVHVKLQPLETKSTLHDSFDLLQGKKSIGGKLEVRLRIRNPLQGKEVETESHKWLVIDRV</sequence>
<dbReference type="SMART" id="SM00685">
    <property type="entry name" value="DM14"/>
    <property type="match status" value="4"/>
</dbReference>
<dbReference type="AlphaFoldDB" id="A0A7R8ZFX6"/>
<dbReference type="InterPro" id="IPR035892">
    <property type="entry name" value="C2_domain_sf"/>
</dbReference>
<feature type="compositionally biased region" description="Acidic residues" evidence="2">
    <location>
        <begin position="102"/>
        <end position="114"/>
    </location>
</feature>
<accession>A0A7R8ZFX6</accession>
<dbReference type="SUPFAM" id="SSF49562">
    <property type="entry name" value="C2 domain (Calcium/lipid-binding domain, CaLB)"/>
    <property type="match status" value="1"/>
</dbReference>
<feature type="region of interest" description="Disordered" evidence="2">
    <location>
        <begin position="344"/>
        <end position="364"/>
    </location>
</feature>
<dbReference type="PANTHER" id="PTHR13076">
    <property type="entry name" value="COILED-COIL AND C2 DOMAIN-CONTAINING PROTEIN 1-LIKE"/>
    <property type="match status" value="1"/>
</dbReference>
<evidence type="ECO:0000313" key="3">
    <source>
        <dbReference type="EMBL" id="CAD7222697.1"/>
    </source>
</evidence>
<feature type="compositionally biased region" description="Pro residues" evidence="2">
    <location>
        <begin position="344"/>
        <end position="360"/>
    </location>
</feature>
<dbReference type="GO" id="GO:0001227">
    <property type="term" value="F:DNA-binding transcription repressor activity, RNA polymerase II-specific"/>
    <property type="evidence" value="ECO:0007669"/>
    <property type="project" value="InterPro"/>
</dbReference>
<protein>
    <submittedName>
        <fullName evidence="3">Uncharacterized protein</fullName>
    </submittedName>
</protein>
<dbReference type="InterPro" id="IPR039725">
    <property type="entry name" value="CC2D1A/B"/>
</dbReference>
<reference evidence="3" key="1">
    <citation type="submission" date="2020-11" db="EMBL/GenBank/DDBJ databases">
        <authorList>
            <person name="Tran Van P."/>
        </authorList>
    </citation>
    <scope>NUCLEOTIDE SEQUENCE</scope>
</reference>
<evidence type="ECO:0000256" key="1">
    <source>
        <dbReference type="ARBA" id="ARBA00010672"/>
    </source>
</evidence>
<dbReference type="Gene3D" id="2.60.40.150">
    <property type="entry name" value="C2 domain"/>
    <property type="match status" value="1"/>
</dbReference>
<feature type="compositionally biased region" description="Pro residues" evidence="2">
    <location>
        <begin position="555"/>
        <end position="585"/>
    </location>
</feature>
<evidence type="ECO:0000256" key="2">
    <source>
        <dbReference type="SAM" id="MobiDB-lite"/>
    </source>
</evidence>
<feature type="region of interest" description="Disordered" evidence="2">
    <location>
        <begin position="517"/>
        <end position="615"/>
    </location>
</feature>
<dbReference type="PANTHER" id="PTHR13076:SF9">
    <property type="entry name" value="COILED-COIL AND C2 DOMAIN-CONTAINING PROTEIN 1-LIKE"/>
    <property type="match status" value="1"/>
</dbReference>
<dbReference type="SMART" id="SM00239">
    <property type="entry name" value="C2"/>
    <property type="match status" value="1"/>
</dbReference>
<feature type="compositionally biased region" description="Low complexity" evidence="2">
    <location>
        <begin position="214"/>
        <end position="226"/>
    </location>
</feature>
<gene>
    <name evidence="3" type="ORF">CTOB1V02_LOCUS698</name>
</gene>
<comment type="similarity">
    <text evidence="1">Belongs to the CC2D1 family.</text>
</comment>
<feature type="compositionally biased region" description="Pro residues" evidence="2">
    <location>
        <begin position="523"/>
        <end position="535"/>
    </location>
</feature>
<feature type="compositionally biased region" description="Pro residues" evidence="2">
    <location>
        <begin position="298"/>
        <end position="329"/>
    </location>
</feature>
<dbReference type="InterPro" id="IPR000008">
    <property type="entry name" value="C2_dom"/>
</dbReference>
<dbReference type="InterPro" id="IPR006608">
    <property type="entry name" value="CC2D1A/B_DM14"/>
</dbReference>
<dbReference type="EMBL" id="OB660093">
    <property type="protein sequence ID" value="CAD7222697.1"/>
    <property type="molecule type" value="Genomic_DNA"/>
</dbReference>